<dbReference type="InterPro" id="IPR040169">
    <property type="entry name" value="SUGP1/2"/>
</dbReference>
<evidence type="ECO:0000256" key="2">
    <source>
        <dbReference type="ARBA" id="ARBA00022664"/>
    </source>
</evidence>
<dbReference type="GO" id="GO:0006397">
    <property type="term" value="P:mRNA processing"/>
    <property type="evidence" value="ECO:0007669"/>
    <property type="project" value="UniProtKB-KW"/>
</dbReference>
<accession>A0A7S2BY99</accession>
<sequence length="314" mass="34052">MALVTATVKAGPHAEQTAAAAAVTGQTGHAMQHASSPLSAPAGSIMPVLPPHHSTTAKHLLAPTHNVESAALPRDHAAALPENMDAAASKQYKMQKEMQMLEARIRDSAQAQMSKEAKDLADAQLHEERLKAYTTLAEKDSEDAPKDTVEEAEYFGGVIEGGTWEHRKRAKEMLATADSALNLTLSGKAGHHISDFIPKDELDTFLNKAEAVTTGEEVKAEQDFKKNMLDASNIGFQMLQKAGWKEGEGLGASAAGIVAPVDMNKKAGEGHGLGVKDTHAVEQDDDVFDQYRKRMMLAYRFRPNPLNNPRRSYY</sequence>
<proteinExistence type="predicted"/>
<dbReference type="PANTHER" id="PTHR23340">
    <property type="entry name" value="ARGININE/SERINE RICH SPLICING FACTOR SF4/14"/>
    <property type="match status" value="1"/>
</dbReference>
<evidence type="ECO:0000313" key="6">
    <source>
        <dbReference type="EMBL" id="CAD9409902.1"/>
    </source>
</evidence>
<dbReference type="PANTHER" id="PTHR23340:SF0">
    <property type="entry name" value="SURP AND G-PATCH DOMAIN-CONTAINING PROTEIN 1 ISOFORM X1"/>
    <property type="match status" value="1"/>
</dbReference>
<dbReference type="GO" id="GO:0003723">
    <property type="term" value="F:RNA binding"/>
    <property type="evidence" value="ECO:0007669"/>
    <property type="project" value="TreeGrafter"/>
</dbReference>
<comment type="subcellular location">
    <subcellularLocation>
        <location evidence="1">Nucleus</location>
    </subcellularLocation>
</comment>
<dbReference type="GO" id="GO:0005654">
    <property type="term" value="C:nucleoplasm"/>
    <property type="evidence" value="ECO:0007669"/>
    <property type="project" value="TreeGrafter"/>
</dbReference>
<gene>
    <name evidence="6" type="ORF">DSPE1174_LOCUS10802</name>
</gene>
<organism evidence="6">
    <name type="scientific">Octactis speculum</name>
    <dbReference type="NCBI Taxonomy" id="3111310"/>
    <lineage>
        <taxon>Eukaryota</taxon>
        <taxon>Sar</taxon>
        <taxon>Stramenopiles</taxon>
        <taxon>Ochrophyta</taxon>
        <taxon>Dictyochophyceae</taxon>
        <taxon>Dictyochales</taxon>
        <taxon>Dictyochaceae</taxon>
        <taxon>Octactis</taxon>
    </lineage>
</organism>
<dbReference type="EMBL" id="HBGS01021026">
    <property type="protein sequence ID" value="CAD9409902.1"/>
    <property type="molecule type" value="Transcribed_RNA"/>
</dbReference>
<evidence type="ECO:0000256" key="3">
    <source>
        <dbReference type="ARBA" id="ARBA00023187"/>
    </source>
</evidence>
<dbReference type="GO" id="GO:0008380">
    <property type="term" value="P:RNA splicing"/>
    <property type="evidence" value="ECO:0007669"/>
    <property type="project" value="UniProtKB-KW"/>
</dbReference>
<keyword evidence="4" id="KW-0539">Nucleus</keyword>
<name>A0A7S2BY99_9STRA</name>
<protein>
    <recommendedName>
        <fullName evidence="5">G-patch domain-containing protein</fullName>
    </recommendedName>
</protein>
<dbReference type="Pfam" id="PF01585">
    <property type="entry name" value="G-patch"/>
    <property type="match status" value="1"/>
</dbReference>
<keyword evidence="3" id="KW-0508">mRNA splicing</keyword>
<evidence type="ECO:0000256" key="1">
    <source>
        <dbReference type="ARBA" id="ARBA00004123"/>
    </source>
</evidence>
<feature type="domain" description="G-patch" evidence="5">
    <location>
        <begin position="231"/>
        <end position="278"/>
    </location>
</feature>
<dbReference type="SMART" id="SM00443">
    <property type="entry name" value="G_patch"/>
    <property type="match status" value="1"/>
</dbReference>
<dbReference type="InterPro" id="IPR000467">
    <property type="entry name" value="G_patch_dom"/>
</dbReference>
<keyword evidence="2" id="KW-0507">mRNA processing</keyword>
<dbReference type="AlphaFoldDB" id="A0A7S2BY99"/>
<evidence type="ECO:0000259" key="5">
    <source>
        <dbReference type="PROSITE" id="PS50174"/>
    </source>
</evidence>
<reference evidence="6" key="1">
    <citation type="submission" date="2021-01" db="EMBL/GenBank/DDBJ databases">
        <authorList>
            <person name="Corre E."/>
            <person name="Pelletier E."/>
            <person name="Niang G."/>
            <person name="Scheremetjew M."/>
            <person name="Finn R."/>
            <person name="Kale V."/>
            <person name="Holt S."/>
            <person name="Cochrane G."/>
            <person name="Meng A."/>
            <person name="Brown T."/>
            <person name="Cohen L."/>
        </authorList>
    </citation>
    <scope>NUCLEOTIDE SEQUENCE</scope>
    <source>
        <strain evidence="6">CCMP1381</strain>
    </source>
</reference>
<evidence type="ECO:0000256" key="4">
    <source>
        <dbReference type="ARBA" id="ARBA00023242"/>
    </source>
</evidence>
<dbReference type="PROSITE" id="PS50174">
    <property type="entry name" value="G_PATCH"/>
    <property type="match status" value="1"/>
</dbReference>